<sequence>MCRYRWTMIAWTYQYICVNLFFEGSSKTSEISQILFLLIKLVYLLRTPSYTIIKSCLTRISPRNRRIIRSSDCFCFLSFKTIHHVDYAPNSFITCPTYCIPWRP</sequence>
<dbReference type="Proteomes" id="UP000265566">
    <property type="component" value="Chromosome 3"/>
</dbReference>
<evidence type="ECO:0000313" key="1">
    <source>
        <dbReference type="EMBL" id="RHN68485.1"/>
    </source>
</evidence>
<name>A0A396IWT0_MEDTR</name>
<dbReference type="AlphaFoldDB" id="A0A396IWT0"/>
<proteinExistence type="predicted"/>
<dbReference type="Gramene" id="rna16847">
    <property type="protein sequence ID" value="RHN68485.1"/>
    <property type="gene ID" value="gene16847"/>
</dbReference>
<comment type="caution">
    <text evidence="1">The sequence shown here is derived from an EMBL/GenBank/DDBJ whole genome shotgun (WGS) entry which is preliminary data.</text>
</comment>
<reference evidence="1" key="1">
    <citation type="journal article" date="2018" name="Nat. Plants">
        <title>Whole-genome landscape of Medicago truncatula symbiotic genes.</title>
        <authorList>
            <person name="Pecrix Y."/>
            <person name="Gamas P."/>
            <person name="Carrere S."/>
        </authorList>
    </citation>
    <scope>NUCLEOTIDE SEQUENCE</scope>
    <source>
        <tissue evidence="1">Leaves</tissue>
    </source>
</reference>
<gene>
    <name evidence="1" type="ORF">MtrunA17_Chr3g0114421</name>
</gene>
<protein>
    <submittedName>
        <fullName evidence="1">Uncharacterized protein</fullName>
    </submittedName>
</protein>
<dbReference type="EMBL" id="PSQE01000003">
    <property type="protein sequence ID" value="RHN68485.1"/>
    <property type="molecule type" value="Genomic_DNA"/>
</dbReference>
<organism evidence="1">
    <name type="scientific">Medicago truncatula</name>
    <name type="common">Barrel medic</name>
    <name type="synonym">Medicago tribuloides</name>
    <dbReference type="NCBI Taxonomy" id="3880"/>
    <lineage>
        <taxon>Eukaryota</taxon>
        <taxon>Viridiplantae</taxon>
        <taxon>Streptophyta</taxon>
        <taxon>Embryophyta</taxon>
        <taxon>Tracheophyta</taxon>
        <taxon>Spermatophyta</taxon>
        <taxon>Magnoliopsida</taxon>
        <taxon>eudicotyledons</taxon>
        <taxon>Gunneridae</taxon>
        <taxon>Pentapetalae</taxon>
        <taxon>rosids</taxon>
        <taxon>fabids</taxon>
        <taxon>Fabales</taxon>
        <taxon>Fabaceae</taxon>
        <taxon>Papilionoideae</taxon>
        <taxon>50 kb inversion clade</taxon>
        <taxon>NPAAA clade</taxon>
        <taxon>Hologalegina</taxon>
        <taxon>IRL clade</taxon>
        <taxon>Trifolieae</taxon>
        <taxon>Medicago</taxon>
    </lineage>
</organism>
<accession>A0A396IWT0</accession>